<feature type="transmembrane region" description="Helical" evidence="1">
    <location>
        <begin position="279"/>
        <end position="301"/>
    </location>
</feature>
<reference evidence="3" key="1">
    <citation type="submission" date="2018-12" db="EMBL/GenBank/DDBJ databases">
        <title>Draft genome sequence of Flaovobacterium columnare BGFS27 isolated from channel catfish in Alabama.</title>
        <authorList>
            <person name="Cai W."/>
            <person name="Arias C."/>
        </authorList>
    </citation>
    <scope>NUCLEOTIDE SEQUENCE [LARGE SCALE GENOMIC DNA]</scope>
    <source>
        <strain evidence="3">BGFS27</strain>
    </source>
</reference>
<name>A0AA94F559_9FLAO</name>
<keyword evidence="1" id="KW-1133">Transmembrane helix</keyword>
<accession>A0AA94F559</accession>
<dbReference type="InterPro" id="IPR002656">
    <property type="entry name" value="Acyl_transf_3_dom"/>
</dbReference>
<feature type="transmembrane region" description="Helical" evidence="1">
    <location>
        <begin position="345"/>
        <end position="365"/>
    </location>
</feature>
<evidence type="ECO:0000313" key="3">
    <source>
        <dbReference type="EMBL" id="RVU88280.1"/>
    </source>
</evidence>
<keyword evidence="1" id="KW-0472">Membrane</keyword>
<dbReference type="InterPro" id="IPR050879">
    <property type="entry name" value="Acyltransferase_3"/>
</dbReference>
<keyword evidence="3" id="KW-0808">Transferase</keyword>
<organism evidence="3">
    <name type="scientific">Flavobacterium columnare</name>
    <dbReference type="NCBI Taxonomy" id="996"/>
    <lineage>
        <taxon>Bacteria</taxon>
        <taxon>Pseudomonadati</taxon>
        <taxon>Bacteroidota</taxon>
        <taxon>Flavobacteriia</taxon>
        <taxon>Flavobacteriales</taxon>
        <taxon>Flavobacteriaceae</taxon>
        <taxon>Flavobacterium</taxon>
    </lineage>
</organism>
<evidence type="ECO:0000256" key="1">
    <source>
        <dbReference type="SAM" id="Phobius"/>
    </source>
</evidence>
<dbReference type="GO" id="GO:0016020">
    <property type="term" value="C:membrane"/>
    <property type="evidence" value="ECO:0007669"/>
    <property type="project" value="TreeGrafter"/>
</dbReference>
<dbReference type="AlphaFoldDB" id="A0AA94F559"/>
<protein>
    <submittedName>
        <fullName evidence="3">Acyltransferase</fullName>
    </submittedName>
</protein>
<dbReference type="GO" id="GO:0000271">
    <property type="term" value="P:polysaccharide biosynthetic process"/>
    <property type="evidence" value="ECO:0007669"/>
    <property type="project" value="TreeGrafter"/>
</dbReference>
<comment type="caution">
    <text evidence="3">The sequence shown here is derived from an EMBL/GenBank/DDBJ whole genome shotgun (WGS) entry which is preliminary data.</text>
</comment>
<feature type="transmembrane region" description="Helical" evidence="1">
    <location>
        <begin position="256"/>
        <end position="273"/>
    </location>
</feature>
<feature type="domain" description="Acyltransferase 3" evidence="2">
    <location>
        <begin position="38"/>
        <end position="360"/>
    </location>
</feature>
<feature type="transmembrane region" description="Helical" evidence="1">
    <location>
        <begin position="313"/>
        <end position="333"/>
    </location>
</feature>
<keyword evidence="3" id="KW-0012">Acyltransferase</keyword>
<feature type="transmembrane region" description="Helical" evidence="1">
    <location>
        <begin position="180"/>
        <end position="201"/>
    </location>
</feature>
<dbReference type="RefSeq" id="WP_127822120.1">
    <property type="nucleotide sequence ID" value="NZ_RWGX02000012.1"/>
</dbReference>
<feature type="transmembrane region" description="Helical" evidence="1">
    <location>
        <begin position="74"/>
        <end position="95"/>
    </location>
</feature>
<feature type="transmembrane region" description="Helical" evidence="1">
    <location>
        <begin position="6"/>
        <end position="23"/>
    </location>
</feature>
<feature type="transmembrane region" description="Helical" evidence="1">
    <location>
        <begin position="208"/>
        <end position="226"/>
    </location>
</feature>
<feature type="transmembrane region" description="Helical" evidence="1">
    <location>
        <begin position="116"/>
        <end position="137"/>
    </location>
</feature>
<sequence length="396" mass="46121">MNPLNPFFAIIIFFIAFTTAYIINLKFKITNNDTRYETIDGIRGFLAIGVFIHHASIWFQYLQIKSWVAPKSNLYNQLGQTSVSLFFMITSFLFITKLLNSENQKINWSIIFISRFFRLVPMYLVSIFLLISIVFIISDWQLNVPPFKLLKEVLEWGTFTILGSPTINDLSFTHIINAGVVWSLPYEWLFYFSLPIISILIFKKKTSFFYTVISLFFILCFFKIYGSSIPHLLSFLGGIIPPFIIKYNTKKINFNSNFYSIIILLCLGLILLFHTSDNYICKLLIIIVFNLIALGNEMFGVLKNTTLKFLGEISYSTYLIHGIIIFITLYFGFSLEVVEKMPPSTFCSIIFLITPIIILTSFLSYRNIEKPFMDYSKKINYDKIKHSITEFYKRKA</sequence>
<dbReference type="EMBL" id="RWGX01000004">
    <property type="protein sequence ID" value="RVU88280.1"/>
    <property type="molecule type" value="Genomic_DNA"/>
</dbReference>
<dbReference type="Pfam" id="PF01757">
    <property type="entry name" value="Acyl_transf_3"/>
    <property type="match status" value="1"/>
</dbReference>
<evidence type="ECO:0000259" key="2">
    <source>
        <dbReference type="Pfam" id="PF01757"/>
    </source>
</evidence>
<dbReference type="PANTHER" id="PTHR23028">
    <property type="entry name" value="ACETYLTRANSFERASE"/>
    <property type="match status" value="1"/>
</dbReference>
<dbReference type="GO" id="GO:0016747">
    <property type="term" value="F:acyltransferase activity, transferring groups other than amino-acyl groups"/>
    <property type="evidence" value="ECO:0007669"/>
    <property type="project" value="InterPro"/>
</dbReference>
<feature type="transmembrane region" description="Helical" evidence="1">
    <location>
        <begin position="232"/>
        <end position="249"/>
    </location>
</feature>
<proteinExistence type="predicted"/>
<dbReference type="PANTHER" id="PTHR23028:SF53">
    <property type="entry name" value="ACYL_TRANSF_3 DOMAIN-CONTAINING PROTEIN"/>
    <property type="match status" value="1"/>
</dbReference>
<gene>
    <name evidence="3" type="ORF">EJB19_08920</name>
</gene>
<feature type="transmembrane region" description="Helical" evidence="1">
    <location>
        <begin position="44"/>
        <end position="62"/>
    </location>
</feature>
<keyword evidence="1" id="KW-0812">Transmembrane</keyword>